<dbReference type="EMBL" id="VOXD01000007">
    <property type="protein sequence ID" value="TXF90458.1"/>
    <property type="molecule type" value="Genomic_DNA"/>
</dbReference>
<dbReference type="Proteomes" id="UP000321907">
    <property type="component" value="Unassembled WGS sequence"/>
</dbReference>
<dbReference type="RefSeq" id="WP_147929939.1">
    <property type="nucleotide sequence ID" value="NZ_VOXD01000007.1"/>
</dbReference>
<reference evidence="1 2" key="1">
    <citation type="submission" date="2019-08" db="EMBL/GenBank/DDBJ databases">
        <title>Lewinella sp. strain SSH13 Genome sequencing and assembly.</title>
        <authorList>
            <person name="Kim I."/>
        </authorList>
    </citation>
    <scope>NUCLEOTIDE SEQUENCE [LARGE SCALE GENOMIC DNA]</scope>
    <source>
        <strain evidence="1 2">SSH13</strain>
    </source>
</reference>
<evidence type="ECO:0000313" key="2">
    <source>
        <dbReference type="Proteomes" id="UP000321907"/>
    </source>
</evidence>
<keyword evidence="2" id="KW-1185">Reference proteome</keyword>
<proteinExistence type="predicted"/>
<name>A0A5C7FHB2_9BACT</name>
<organism evidence="1 2">
    <name type="scientific">Neolewinella aurantiaca</name>
    <dbReference type="NCBI Taxonomy" id="2602767"/>
    <lineage>
        <taxon>Bacteria</taxon>
        <taxon>Pseudomonadati</taxon>
        <taxon>Bacteroidota</taxon>
        <taxon>Saprospiria</taxon>
        <taxon>Saprospirales</taxon>
        <taxon>Lewinellaceae</taxon>
        <taxon>Neolewinella</taxon>
    </lineage>
</organism>
<dbReference type="AlphaFoldDB" id="A0A5C7FHB2"/>
<gene>
    <name evidence="1" type="ORF">FUA23_06635</name>
</gene>
<dbReference type="InterPro" id="IPR011990">
    <property type="entry name" value="TPR-like_helical_dom_sf"/>
</dbReference>
<sequence>MKLIQCIKYGLGVAAIATLTWSCEDPNETFEPTNPNLSSDNVLGTIESSARLLNGTERQLALTMNEIVAPMEIATDNYENTQTFFNQFLDDLAIDPTDRDIEEIQYSIARLRELASAGINDIVPADEGSTDEQLAGFYMLRGVAYLLGGELFTTLPGEPMGPALPATDHLNAAIADFSAAMDLGSNQYSEGALIGRARAYYRLGNKSAAVADATLAIANTPAYVYFARYDGVQGPGNVMQDALWDRGSFDDLQPLPTMDFLDPKYNGATPNVEVNIPLLKIEEAHLILAEAALSDGSLDDAKQIMKNIVGLVATRPVDTFNDGVEGRTQDFPGSRPDNSSIMVAAGPDLPLMSGLVIDRGAEDVTIPTVSGTHYTEDEIDAIDDIDFAYESLYRMRQEIFFAEGRRVTDLGIRLVVSLTEKVGNPNITDADLEPTIPSWLEPIKAEFDAFTYDTGAETATVTNNLNRLISENRGSDLIAPFE</sequence>
<protein>
    <submittedName>
        <fullName evidence="1">Uncharacterized protein</fullName>
    </submittedName>
</protein>
<accession>A0A5C7FHB2</accession>
<dbReference type="Gene3D" id="1.25.40.390">
    <property type="match status" value="1"/>
</dbReference>
<dbReference type="SUPFAM" id="SSF48452">
    <property type="entry name" value="TPR-like"/>
    <property type="match status" value="1"/>
</dbReference>
<comment type="caution">
    <text evidence="1">The sequence shown here is derived from an EMBL/GenBank/DDBJ whole genome shotgun (WGS) entry which is preliminary data.</text>
</comment>
<evidence type="ECO:0000313" key="1">
    <source>
        <dbReference type="EMBL" id="TXF90458.1"/>
    </source>
</evidence>
<dbReference type="OrthoDB" id="1490855at2"/>